<sequence length="297" mass="31340">MRIGMAGTGKMGSAIARRLATLGHEVTVWNRTRERAQPLLDAGMAWAATPRELLAQSEAVLTLLTNAQALDEVYLGRDGLLSPAAEGKLLIEMSTVPPAKQQEMARHAAAVGAAYVESPVGGSVGPAREGKLIAFVGGAEPDVARARPLLDQLCKRVEHVGPHGAGETMKLAVNLPLMVYWQTLGEALSLVQPLGLDPQRVIDILADSSGGPNMLKVRGGMIAEALAGKAPAQVTVDVATMRKDVRAMLEEARSHGRELPLTGETLRNFDRAAGRGLDGADCSQLPVWWLAEGGKAA</sequence>
<reference evidence="6 7" key="2">
    <citation type="submission" date="2020-06" db="EMBL/GenBank/DDBJ databases">
        <title>Ramlibacter rhizophilus sp. nov., isolated from rhizosphere soil of national flower Mugunghwa from South Korea.</title>
        <authorList>
            <person name="Zheng-Fei Y."/>
            <person name="Huan T."/>
        </authorList>
    </citation>
    <scope>NUCLEOTIDE SEQUENCE [LARGE SCALE GENOMIC DNA]</scope>
    <source>
        <strain evidence="6 7">B156</strain>
    </source>
</reference>
<dbReference type="InterPro" id="IPR051265">
    <property type="entry name" value="HIBADH-related_NP60_sf"/>
</dbReference>
<dbReference type="GO" id="GO:0051287">
    <property type="term" value="F:NAD binding"/>
    <property type="evidence" value="ECO:0007669"/>
    <property type="project" value="InterPro"/>
</dbReference>
<keyword evidence="2" id="KW-0520">NAD</keyword>
<evidence type="ECO:0000313" key="7">
    <source>
        <dbReference type="Proteomes" id="UP000552954"/>
    </source>
</evidence>
<dbReference type="GO" id="GO:0016491">
    <property type="term" value="F:oxidoreductase activity"/>
    <property type="evidence" value="ECO:0007669"/>
    <property type="project" value="UniProtKB-KW"/>
</dbReference>
<dbReference type="SUPFAM" id="SSF51735">
    <property type="entry name" value="NAD(P)-binding Rossmann-fold domains"/>
    <property type="match status" value="1"/>
</dbReference>
<proteinExistence type="predicted"/>
<evidence type="ECO:0000256" key="1">
    <source>
        <dbReference type="ARBA" id="ARBA00023002"/>
    </source>
</evidence>
<dbReference type="Gene3D" id="3.40.50.720">
    <property type="entry name" value="NAD(P)-binding Rossmann-like Domain"/>
    <property type="match status" value="1"/>
</dbReference>
<dbReference type="InterPro" id="IPR036291">
    <property type="entry name" value="NAD(P)-bd_dom_sf"/>
</dbReference>
<dbReference type="SUPFAM" id="SSF48179">
    <property type="entry name" value="6-phosphogluconate dehydrogenase C-terminal domain-like"/>
    <property type="match status" value="1"/>
</dbReference>
<evidence type="ECO:0000259" key="4">
    <source>
        <dbReference type="Pfam" id="PF03446"/>
    </source>
</evidence>
<gene>
    <name evidence="6" type="ORF">HK415_12760</name>
</gene>
<keyword evidence="7" id="KW-1185">Reference proteome</keyword>
<evidence type="ECO:0000256" key="2">
    <source>
        <dbReference type="ARBA" id="ARBA00023027"/>
    </source>
</evidence>
<feature type="domain" description="3-hydroxyisobutyrate dehydrogenase-like NAD-binding" evidence="5">
    <location>
        <begin position="164"/>
        <end position="284"/>
    </location>
</feature>
<dbReference type="PANTHER" id="PTHR43580:SF2">
    <property type="entry name" value="CYTOKINE-LIKE NUCLEAR FACTOR N-PAC"/>
    <property type="match status" value="1"/>
</dbReference>
<dbReference type="EMBL" id="JABFCS010000001">
    <property type="protein sequence ID" value="NNU43836.1"/>
    <property type="molecule type" value="Genomic_DNA"/>
</dbReference>
<evidence type="ECO:0000313" key="6">
    <source>
        <dbReference type="EMBL" id="NNU43836.1"/>
    </source>
</evidence>
<reference evidence="6 7" key="1">
    <citation type="submission" date="2020-05" db="EMBL/GenBank/DDBJ databases">
        <authorList>
            <person name="Khan S.A."/>
            <person name="Jeon C.O."/>
            <person name="Chun B.H."/>
        </authorList>
    </citation>
    <scope>NUCLEOTIDE SEQUENCE [LARGE SCALE GENOMIC DNA]</scope>
    <source>
        <strain evidence="6 7">B156</strain>
    </source>
</reference>
<organism evidence="6 7">
    <name type="scientific">Ramlibacter montanisoli</name>
    <dbReference type="NCBI Taxonomy" id="2732512"/>
    <lineage>
        <taxon>Bacteria</taxon>
        <taxon>Pseudomonadati</taxon>
        <taxon>Pseudomonadota</taxon>
        <taxon>Betaproteobacteria</taxon>
        <taxon>Burkholderiales</taxon>
        <taxon>Comamonadaceae</taxon>
        <taxon>Ramlibacter</taxon>
    </lineage>
</organism>
<dbReference type="InterPro" id="IPR029154">
    <property type="entry name" value="HIBADH-like_NADP-bd"/>
</dbReference>
<accession>A0A849KED6</accession>
<dbReference type="Proteomes" id="UP000552954">
    <property type="component" value="Unassembled WGS sequence"/>
</dbReference>
<name>A0A849KED6_9BURK</name>
<dbReference type="GO" id="GO:0050661">
    <property type="term" value="F:NADP binding"/>
    <property type="evidence" value="ECO:0007669"/>
    <property type="project" value="InterPro"/>
</dbReference>
<dbReference type="RefSeq" id="WP_171559811.1">
    <property type="nucleotide sequence ID" value="NZ_JABFCS010000001.1"/>
</dbReference>
<dbReference type="InterPro" id="IPR013328">
    <property type="entry name" value="6PGD_dom2"/>
</dbReference>
<protein>
    <submittedName>
        <fullName evidence="6">NAD(P)-dependent oxidoreductase</fullName>
    </submittedName>
</protein>
<dbReference type="InterPro" id="IPR015815">
    <property type="entry name" value="HIBADH-related"/>
</dbReference>
<dbReference type="PANTHER" id="PTHR43580">
    <property type="entry name" value="OXIDOREDUCTASE GLYR1-RELATED"/>
    <property type="match status" value="1"/>
</dbReference>
<dbReference type="InterPro" id="IPR006115">
    <property type="entry name" value="6PGDH_NADP-bd"/>
</dbReference>
<dbReference type="Pfam" id="PF14833">
    <property type="entry name" value="NAD_binding_11"/>
    <property type="match status" value="1"/>
</dbReference>
<dbReference type="InterPro" id="IPR008927">
    <property type="entry name" value="6-PGluconate_DH-like_C_sf"/>
</dbReference>
<dbReference type="PIRSF" id="PIRSF000103">
    <property type="entry name" value="HIBADH"/>
    <property type="match status" value="1"/>
</dbReference>
<comment type="caution">
    <text evidence="6">The sequence shown here is derived from an EMBL/GenBank/DDBJ whole genome shotgun (WGS) entry which is preliminary data.</text>
</comment>
<evidence type="ECO:0000256" key="3">
    <source>
        <dbReference type="PIRSR" id="PIRSR000103-1"/>
    </source>
</evidence>
<keyword evidence="1" id="KW-0560">Oxidoreductase</keyword>
<dbReference type="AlphaFoldDB" id="A0A849KED6"/>
<dbReference type="Pfam" id="PF03446">
    <property type="entry name" value="NAD_binding_2"/>
    <property type="match status" value="1"/>
</dbReference>
<evidence type="ECO:0000259" key="5">
    <source>
        <dbReference type="Pfam" id="PF14833"/>
    </source>
</evidence>
<dbReference type="Gene3D" id="1.10.1040.10">
    <property type="entry name" value="N-(1-d-carboxylethyl)-l-norvaline Dehydrogenase, domain 2"/>
    <property type="match status" value="1"/>
</dbReference>
<feature type="active site" evidence="3">
    <location>
        <position position="170"/>
    </location>
</feature>
<feature type="domain" description="6-phosphogluconate dehydrogenase NADP-binding" evidence="4">
    <location>
        <begin position="2"/>
        <end position="161"/>
    </location>
</feature>